<comment type="caution">
    <text evidence="1">The sequence shown here is derived from an EMBL/GenBank/DDBJ whole genome shotgun (WGS) entry which is preliminary data.</text>
</comment>
<sequence>MKFFFKEGVQLEGDRGIKMVSPAKIFRIAEDADLGFIARKLNDFREEEPYEGGGQTFNLITEVTDLESEDGTLHGVYSRDALVSIYHRDGEVEVPETRETRLVFQERKGEIFFVVLDEKPKANRIANEISEILFLKAGAIVEARIHEETLKELHESNPRATKVIYFDNVDIPDVGKLALYGSSLADSSLYQEYLDHGNIWYAVFEVQDKGIVVGVTRNSVVVLFSKLEPDEFIEFILEDILSLVSLEE</sequence>
<keyword evidence="2" id="KW-1185">Reference proteome</keyword>
<gene>
    <name evidence="1" type="ORF">AKJ57_02785</name>
</gene>
<evidence type="ECO:0000313" key="2">
    <source>
        <dbReference type="Proteomes" id="UP000070163"/>
    </source>
</evidence>
<proteinExistence type="predicted"/>
<organism evidence="1 2">
    <name type="scientific">candidate division MSBL1 archaeon SCGC-AAA259A05</name>
    <dbReference type="NCBI Taxonomy" id="1698259"/>
    <lineage>
        <taxon>Archaea</taxon>
        <taxon>Methanobacteriati</taxon>
        <taxon>Methanobacteriota</taxon>
        <taxon>candidate division MSBL1</taxon>
    </lineage>
</organism>
<reference evidence="1 2" key="1">
    <citation type="journal article" date="2016" name="Sci. Rep.">
        <title>Metabolic traits of an uncultured archaeal lineage -MSBL1- from brine pools of the Red Sea.</title>
        <authorList>
            <person name="Mwirichia R."/>
            <person name="Alam I."/>
            <person name="Rashid M."/>
            <person name="Vinu M."/>
            <person name="Ba-Alawi W."/>
            <person name="Anthony Kamau A."/>
            <person name="Kamanda Ngugi D."/>
            <person name="Goker M."/>
            <person name="Klenk H.P."/>
            <person name="Bajic V."/>
            <person name="Stingl U."/>
        </authorList>
    </citation>
    <scope>NUCLEOTIDE SEQUENCE [LARGE SCALE GENOMIC DNA]</scope>
    <source>
        <strain evidence="1">SCGC-AAA259A05</strain>
    </source>
</reference>
<dbReference type="EMBL" id="LHXJ01000025">
    <property type="protein sequence ID" value="KXA91017.1"/>
    <property type="molecule type" value="Genomic_DNA"/>
</dbReference>
<dbReference type="AlphaFoldDB" id="A0A133U9Y1"/>
<name>A0A133U9Y1_9EURY</name>
<dbReference type="Proteomes" id="UP000070163">
    <property type="component" value="Unassembled WGS sequence"/>
</dbReference>
<protein>
    <submittedName>
        <fullName evidence="1">Uncharacterized protein</fullName>
    </submittedName>
</protein>
<evidence type="ECO:0000313" key="1">
    <source>
        <dbReference type="EMBL" id="KXA91017.1"/>
    </source>
</evidence>
<accession>A0A133U9Y1</accession>